<dbReference type="EMBL" id="FMIB01000002">
    <property type="protein sequence ID" value="SCL61538.1"/>
    <property type="molecule type" value="Genomic_DNA"/>
</dbReference>
<evidence type="ECO:0000256" key="5">
    <source>
        <dbReference type="ARBA" id="ARBA00022989"/>
    </source>
</evidence>
<evidence type="ECO:0000256" key="4">
    <source>
        <dbReference type="ARBA" id="ARBA00022692"/>
    </source>
</evidence>
<feature type="transmembrane region" description="Helical" evidence="7">
    <location>
        <begin position="307"/>
        <end position="330"/>
    </location>
</feature>
<keyword evidence="9" id="KW-1185">Reference proteome</keyword>
<feature type="transmembrane region" description="Helical" evidence="7">
    <location>
        <begin position="80"/>
        <end position="99"/>
    </location>
</feature>
<feature type="transmembrane region" description="Helical" evidence="7">
    <location>
        <begin position="251"/>
        <end position="272"/>
    </location>
</feature>
<gene>
    <name evidence="8" type="ORF">GA0070603_3225</name>
</gene>
<evidence type="ECO:0000256" key="3">
    <source>
        <dbReference type="ARBA" id="ARBA00022475"/>
    </source>
</evidence>
<keyword evidence="3" id="KW-1003">Cell membrane</keyword>
<dbReference type="InterPro" id="IPR003317">
    <property type="entry name" value="Cyt-d_oxidase_su2"/>
</dbReference>
<feature type="transmembrane region" description="Helical" evidence="7">
    <location>
        <begin position="155"/>
        <end position="178"/>
    </location>
</feature>
<feature type="transmembrane region" description="Helical" evidence="7">
    <location>
        <begin position="6"/>
        <end position="30"/>
    </location>
</feature>
<sequence>MELAWYALLGLFFAAYLVLGGYDYGVGLLLARGATPEARRAALNAVGPFFLGNEVWLVAAVGILFGAFPTLEGELLSGCYPAVLGALAGVVLVTAGVQLRSRPRSAAARAGWDRVVVAGSVLAALGWGALLGALLQGVPLSGDGHAAGVGHLLTPFVAAAALALLALVAVHGATFLTLRLPAADLPIVARLARGLVPVALTAVATATVLGLLSDRVRAAVARPAVAVLLPLALVAALLAARAALRRGRAGLAFAATSVALALPVPLVGAALWPRVLVSTADAAGPQLADPAALTVADAAASGPTLALLGWLALPLVPALLGFQAMCWWVFRGRTDGRAPVYW</sequence>
<evidence type="ECO:0000256" key="1">
    <source>
        <dbReference type="ARBA" id="ARBA00004651"/>
    </source>
</evidence>
<dbReference type="GO" id="GO:0070069">
    <property type="term" value="C:cytochrome complex"/>
    <property type="evidence" value="ECO:0007669"/>
    <property type="project" value="TreeGrafter"/>
</dbReference>
<protein>
    <submittedName>
        <fullName evidence="8">Cytochrome d oxidase, subunit II (CydB)</fullName>
    </submittedName>
</protein>
<dbReference type="PANTHER" id="PTHR43141:SF4">
    <property type="entry name" value="CYTOCHROME BD2 SUBUNIT II"/>
    <property type="match status" value="1"/>
</dbReference>
<keyword evidence="5 7" id="KW-1133">Transmembrane helix</keyword>
<comment type="similarity">
    <text evidence="2">Belongs to the cytochrome ubiquinol oxidase subunit 2 family.</text>
</comment>
<keyword evidence="6 7" id="KW-0472">Membrane</keyword>
<dbReference type="STRING" id="47854.GA0070603_3225"/>
<dbReference type="RefSeq" id="WP_091314167.1">
    <property type="nucleotide sequence ID" value="NZ_FMIB01000002.1"/>
</dbReference>
<dbReference type="GeneID" id="43279867"/>
<dbReference type="GO" id="GO:0016682">
    <property type="term" value="F:oxidoreductase activity, acting on diphenols and related substances as donors, oxygen as acceptor"/>
    <property type="evidence" value="ECO:0007669"/>
    <property type="project" value="TreeGrafter"/>
</dbReference>
<feature type="transmembrane region" description="Helical" evidence="7">
    <location>
        <begin position="224"/>
        <end position="244"/>
    </location>
</feature>
<proteinExistence type="inferred from homology"/>
<evidence type="ECO:0000313" key="9">
    <source>
        <dbReference type="Proteomes" id="UP000198605"/>
    </source>
</evidence>
<evidence type="ECO:0000256" key="2">
    <source>
        <dbReference type="ARBA" id="ARBA00007543"/>
    </source>
</evidence>
<dbReference type="GO" id="GO:0005886">
    <property type="term" value="C:plasma membrane"/>
    <property type="evidence" value="ECO:0007669"/>
    <property type="project" value="UniProtKB-SubCell"/>
</dbReference>
<evidence type="ECO:0000256" key="6">
    <source>
        <dbReference type="ARBA" id="ARBA00023136"/>
    </source>
</evidence>
<dbReference type="OrthoDB" id="9776710at2"/>
<dbReference type="PANTHER" id="PTHR43141">
    <property type="entry name" value="CYTOCHROME BD2 SUBUNIT II"/>
    <property type="match status" value="1"/>
</dbReference>
<accession>A0A1C6V5I4</accession>
<dbReference type="Pfam" id="PF02322">
    <property type="entry name" value="Cyt_bd_oxida_II"/>
    <property type="match status" value="1"/>
</dbReference>
<evidence type="ECO:0000313" key="8">
    <source>
        <dbReference type="EMBL" id="SCL61538.1"/>
    </source>
</evidence>
<comment type="subcellular location">
    <subcellularLocation>
        <location evidence="1">Cell membrane</location>
        <topology evidence="1">Multi-pass membrane protein</topology>
    </subcellularLocation>
</comment>
<dbReference type="Proteomes" id="UP000198605">
    <property type="component" value="Unassembled WGS sequence"/>
</dbReference>
<dbReference type="AlphaFoldDB" id="A0A1C6V5I4"/>
<feature type="transmembrane region" description="Helical" evidence="7">
    <location>
        <begin position="111"/>
        <end position="135"/>
    </location>
</feature>
<name>A0A1C6V5I4_9ACTN</name>
<keyword evidence="4 7" id="KW-0812">Transmembrane</keyword>
<feature type="transmembrane region" description="Helical" evidence="7">
    <location>
        <begin position="190"/>
        <end position="212"/>
    </location>
</feature>
<dbReference type="GO" id="GO:0009055">
    <property type="term" value="F:electron transfer activity"/>
    <property type="evidence" value="ECO:0007669"/>
    <property type="project" value="TreeGrafter"/>
</dbReference>
<dbReference type="GO" id="GO:0019646">
    <property type="term" value="P:aerobic electron transport chain"/>
    <property type="evidence" value="ECO:0007669"/>
    <property type="project" value="TreeGrafter"/>
</dbReference>
<evidence type="ECO:0000256" key="7">
    <source>
        <dbReference type="SAM" id="Phobius"/>
    </source>
</evidence>
<reference evidence="9" key="1">
    <citation type="submission" date="2016-06" db="EMBL/GenBank/DDBJ databases">
        <authorList>
            <person name="Varghese N."/>
            <person name="Submissions Spin"/>
        </authorList>
    </citation>
    <scope>NUCLEOTIDE SEQUENCE [LARGE SCALE GENOMIC DNA]</scope>
    <source>
        <strain evidence="9">DSM 44151</strain>
    </source>
</reference>
<organism evidence="8 9">
    <name type="scientific">Micromonospora chersina</name>
    <dbReference type="NCBI Taxonomy" id="47854"/>
    <lineage>
        <taxon>Bacteria</taxon>
        <taxon>Bacillati</taxon>
        <taxon>Actinomycetota</taxon>
        <taxon>Actinomycetes</taxon>
        <taxon>Micromonosporales</taxon>
        <taxon>Micromonosporaceae</taxon>
        <taxon>Micromonospora</taxon>
    </lineage>
</organism>
<feature type="transmembrane region" description="Helical" evidence="7">
    <location>
        <begin position="42"/>
        <end position="68"/>
    </location>
</feature>